<dbReference type="Gene3D" id="1.10.10.60">
    <property type="entry name" value="Homeodomain-like"/>
    <property type="match status" value="1"/>
</dbReference>
<dbReference type="InterPro" id="IPR006118">
    <property type="entry name" value="Recombinase_CS"/>
</dbReference>
<dbReference type="Pfam" id="PF00239">
    <property type="entry name" value="Resolvase"/>
    <property type="match status" value="1"/>
</dbReference>
<dbReference type="SUPFAM" id="SSF53041">
    <property type="entry name" value="Resolvase-like"/>
    <property type="match status" value="1"/>
</dbReference>
<dbReference type="GO" id="GO:0003677">
    <property type="term" value="F:DNA binding"/>
    <property type="evidence" value="ECO:0007669"/>
    <property type="project" value="UniProtKB-KW"/>
</dbReference>
<dbReference type="Pfam" id="PF02796">
    <property type="entry name" value="HTH_7"/>
    <property type="match status" value="1"/>
</dbReference>
<dbReference type="CDD" id="cd03768">
    <property type="entry name" value="SR_ResInv"/>
    <property type="match status" value="1"/>
</dbReference>
<evidence type="ECO:0000256" key="1">
    <source>
        <dbReference type="ARBA" id="ARBA00009913"/>
    </source>
</evidence>
<dbReference type="InterPro" id="IPR036162">
    <property type="entry name" value="Resolvase-like_N_sf"/>
</dbReference>
<organism evidence="5">
    <name type="scientific">Enterococcus faecalis</name>
    <name type="common">Streptococcus faecalis</name>
    <dbReference type="NCBI Taxonomy" id="1351"/>
    <lineage>
        <taxon>Bacteria</taxon>
        <taxon>Bacillati</taxon>
        <taxon>Bacillota</taxon>
        <taxon>Bacilli</taxon>
        <taxon>Lactobacillales</taxon>
        <taxon>Enterococcaceae</taxon>
        <taxon>Enterococcus</taxon>
    </lineage>
</organism>
<dbReference type="PANTHER" id="PTHR30461:SF26">
    <property type="entry name" value="RESOLVASE HOMOLOG YNEB"/>
    <property type="match status" value="1"/>
</dbReference>
<keyword evidence="2" id="KW-0229">DNA integration</keyword>
<comment type="similarity">
    <text evidence="1">Belongs to the site-specific recombinase resolvase family.</text>
</comment>
<evidence type="ECO:0000256" key="3">
    <source>
        <dbReference type="ARBA" id="ARBA00023125"/>
    </source>
</evidence>
<evidence type="ECO:0000256" key="2">
    <source>
        <dbReference type="ARBA" id="ARBA00022908"/>
    </source>
</evidence>
<protein>
    <submittedName>
        <fullName evidence="5">Recombinase family protein</fullName>
    </submittedName>
</protein>
<dbReference type="PROSITE" id="PS00397">
    <property type="entry name" value="RECOMBINASES_1"/>
    <property type="match status" value="1"/>
</dbReference>
<dbReference type="AlphaFoldDB" id="A0A7G3VCN4"/>
<dbReference type="PROSITE" id="PS51736">
    <property type="entry name" value="RECOMBINASES_3"/>
    <property type="match status" value="1"/>
</dbReference>
<dbReference type="RefSeq" id="WP_015543655.1">
    <property type="nucleotide sequence ID" value="NZ_BLPU01000043.1"/>
</dbReference>
<keyword evidence="3" id="KW-0238">DNA-binding</keyword>
<dbReference type="InterPro" id="IPR006120">
    <property type="entry name" value="Resolvase_HTH_dom"/>
</dbReference>
<dbReference type="EMBL" id="MN731743">
    <property type="protein sequence ID" value="QKY82473.1"/>
    <property type="molecule type" value="Genomic_DNA"/>
</dbReference>
<dbReference type="InterPro" id="IPR050639">
    <property type="entry name" value="SSR_resolvase"/>
</dbReference>
<dbReference type="KEGG" id="ene:ENT_04210"/>
<keyword evidence="4" id="KW-0233">DNA recombination</keyword>
<evidence type="ECO:0000256" key="4">
    <source>
        <dbReference type="ARBA" id="ARBA00023172"/>
    </source>
</evidence>
<sequence>MTKIGYIRVSSMDQNLDRQLLEMEKLQVEKIFQEKISGKDTNRPEFQKLLRYAREGDILFFDSLDRLGRDYDDIKETVLYFRNNNIEVNFLDAPFLNFNTGNDLLDKAMFDMFLSLLSYIAQNEREKIRDRQRQGIAAAKAKGIYKGRPAVYTPDSPDPQKQVIYHNIVSMLTADEPVAKIAKQNHVSRETVYKIKRKLKSSVSESDSKPILK</sequence>
<name>A0A7G3VCN4_ENTFL</name>
<dbReference type="PANTHER" id="PTHR30461">
    <property type="entry name" value="DNA-INVERTASE FROM LAMBDOID PROPHAGE"/>
    <property type="match status" value="1"/>
</dbReference>
<dbReference type="GO" id="GO:0015074">
    <property type="term" value="P:DNA integration"/>
    <property type="evidence" value="ECO:0007669"/>
    <property type="project" value="UniProtKB-KW"/>
</dbReference>
<dbReference type="Gene3D" id="3.40.50.1390">
    <property type="entry name" value="Resolvase, N-terminal catalytic domain"/>
    <property type="match status" value="1"/>
</dbReference>
<accession>A0A7G3VCN4</accession>
<proteinExistence type="inferred from homology"/>
<dbReference type="GO" id="GO:0000150">
    <property type="term" value="F:DNA strand exchange activity"/>
    <property type="evidence" value="ECO:0007669"/>
    <property type="project" value="InterPro"/>
</dbReference>
<dbReference type="SMART" id="SM00857">
    <property type="entry name" value="Resolvase"/>
    <property type="match status" value="1"/>
</dbReference>
<evidence type="ECO:0000313" key="5">
    <source>
        <dbReference type="EMBL" id="QKY82473.1"/>
    </source>
</evidence>
<dbReference type="InterPro" id="IPR006119">
    <property type="entry name" value="Resolv_N"/>
</dbReference>
<reference evidence="5" key="1">
    <citation type="journal article" date="2020" name="Microorganisms">
        <title>Mechanisms of Linezolid Resistance Among Enterococci of Clinical Origin in Spain-Detection of optrA- and cfr(D)-Carrying E. faecalis.</title>
        <authorList>
            <person name="Ruiz-Ripa L."/>
            <person name="Fessler A.T."/>
            <person name="Hanke D."/>
            <person name="Eichhorn I."/>
            <person name="Azcona-Gutierrez J.M."/>
            <person name="Perez-Moreno M.O."/>
            <person name="Seral C."/>
            <person name="Aspiroz C."/>
            <person name="Alonso C.A."/>
            <person name="Torres L."/>
            <person name="Alos J.I."/>
            <person name="Schwarz S."/>
            <person name="Torres C."/>
        </authorList>
    </citation>
    <scope>NUCLEOTIDE SEQUENCE</scope>
    <source>
        <strain evidence="5">X526</strain>
    </source>
</reference>